<dbReference type="AlphaFoldDB" id="A0A1F7W8W6"/>
<gene>
    <name evidence="1" type="ORF">A2304_05030</name>
</gene>
<evidence type="ECO:0000313" key="1">
    <source>
        <dbReference type="EMBL" id="OGL98828.1"/>
    </source>
</evidence>
<accession>A0A1F7W8W6</accession>
<proteinExistence type="predicted"/>
<sequence>MDAETLHGAGEPFCFSWVIDGLAYDAWDATRLAPVVNAVRLHGHAQIFCNNQMNGHDKRAVQFVMEMLKLVALPGETFQVMRTGDDWQNFSILVTRTKSDSAF</sequence>
<organism evidence="1 2">
    <name type="scientific">Candidatus Uhrbacteria bacterium RIFOXYB2_FULL_57_15</name>
    <dbReference type="NCBI Taxonomy" id="1802422"/>
    <lineage>
        <taxon>Bacteria</taxon>
        <taxon>Candidatus Uhriibacteriota</taxon>
    </lineage>
</organism>
<reference evidence="1 2" key="1">
    <citation type="journal article" date="2016" name="Nat. Commun.">
        <title>Thousands of microbial genomes shed light on interconnected biogeochemical processes in an aquifer system.</title>
        <authorList>
            <person name="Anantharaman K."/>
            <person name="Brown C.T."/>
            <person name="Hug L.A."/>
            <person name="Sharon I."/>
            <person name="Castelle C.J."/>
            <person name="Probst A.J."/>
            <person name="Thomas B.C."/>
            <person name="Singh A."/>
            <person name="Wilkins M.J."/>
            <person name="Karaoz U."/>
            <person name="Brodie E.L."/>
            <person name="Williams K.H."/>
            <person name="Hubbard S.S."/>
            <person name="Banfield J.F."/>
        </authorList>
    </citation>
    <scope>NUCLEOTIDE SEQUENCE [LARGE SCALE GENOMIC DNA]</scope>
</reference>
<dbReference type="Proteomes" id="UP000176501">
    <property type="component" value="Unassembled WGS sequence"/>
</dbReference>
<evidence type="ECO:0000313" key="2">
    <source>
        <dbReference type="Proteomes" id="UP000176501"/>
    </source>
</evidence>
<comment type="caution">
    <text evidence="1">The sequence shown here is derived from an EMBL/GenBank/DDBJ whole genome shotgun (WGS) entry which is preliminary data.</text>
</comment>
<dbReference type="EMBL" id="MGFE01000015">
    <property type="protein sequence ID" value="OGL98828.1"/>
    <property type="molecule type" value="Genomic_DNA"/>
</dbReference>
<protein>
    <submittedName>
        <fullName evidence="1">Uncharacterized protein</fullName>
    </submittedName>
</protein>
<name>A0A1F7W8W6_9BACT</name>